<name>A0ACB8SQ28_9AGAM</name>
<reference evidence="1" key="2">
    <citation type="journal article" date="2022" name="New Phytol.">
        <title>Evolutionary transition to the ectomycorrhizal habit in the genomes of a hyperdiverse lineage of mushroom-forming fungi.</title>
        <authorList>
            <person name="Looney B."/>
            <person name="Miyauchi S."/>
            <person name="Morin E."/>
            <person name="Drula E."/>
            <person name="Courty P.E."/>
            <person name="Kohler A."/>
            <person name="Kuo A."/>
            <person name="LaButti K."/>
            <person name="Pangilinan J."/>
            <person name="Lipzen A."/>
            <person name="Riley R."/>
            <person name="Andreopoulos W."/>
            <person name="He G."/>
            <person name="Johnson J."/>
            <person name="Nolan M."/>
            <person name="Tritt A."/>
            <person name="Barry K.W."/>
            <person name="Grigoriev I.V."/>
            <person name="Nagy L.G."/>
            <person name="Hibbett D."/>
            <person name="Henrissat B."/>
            <person name="Matheny P.B."/>
            <person name="Labbe J."/>
            <person name="Martin F.M."/>
        </authorList>
    </citation>
    <scope>NUCLEOTIDE SEQUENCE</scope>
    <source>
        <strain evidence="1">HHB10654</strain>
    </source>
</reference>
<proteinExistence type="predicted"/>
<reference evidence="1" key="1">
    <citation type="submission" date="2021-03" db="EMBL/GenBank/DDBJ databases">
        <authorList>
            <consortium name="DOE Joint Genome Institute"/>
            <person name="Ahrendt S."/>
            <person name="Looney B.P."/>
            <person name="Miyauchi S."/>
            <person name="Morin E."/>
            <person name="Drula E."/>
            <person name="Courty P.E."/>
            <person name="Chicoki N."/>
            <person name="Fauchery L."/>
            <person name="Kohler A."/>
            <person name="Kuo A."/>
            <person name="Labutti K."/>
            <person name="Pangilinan J."/>
            <person name="Lipzen A."/>
            <person name="Riley R."/>
            <person name="Andreopoulos W."/>
            <person name="He G."/>
            <person name="Johnson J."/>
            <person name="Barry K.W."/>
            <person name="Grigoriev I.V."/>
            <person name="Nagy L."/>
            <person name="Hibbett D."/>
            <person name="Henrissat B."/>
            <person name="Matheny P.B."/>
            <person name="Labbe J."/>
            <person name="Martin F."/>
        </authorList>
    </citation>
    <scope>NUCLEOTIDE SEQUENCE</scope>
    <source>
        <strain evidence="1">HHB10654</strain>
    </source>
</reference>
<dbReference type="Proteomes" id="UP000814140">
    <property type="component" value="Unassembled WGS sequence"/>
</dbReference>
<evidence type="ECO:0000313" key="1">
    <source>
        <dbReference type="EMBL" id="KAI0058603.1"/>
    </source>
</evidence>
<accession>A0ACB8SQ28</accession>
<sequence>MHTHDSASPDPTSPPDATGHLRALLNAGPADEIGLKALADPPPGEKPDYPLPTLIKLAIHGSKNKRLTLQEIYTALEDRFTWFRERTSGPGAAWKNSIRHNLSLRKCFLRVERPITEPGKGSYWMIDPAQGEGNKRVRKR</sequence>
<dbReference type="EMBL" id="MU277233">
    <property type="protein sequence ID" value="KAI0058603.1"/>
    <property type="molecule type" value="Genomic_DNA"/>
</dbReference>
<organism evidence="1 2">
    <name type="scientific">Artomyces pyxidatus</name>
    <dbReference type="NCBI Taxonomy" id="48021"/>
    <lineage>
        <taxon>Eukaryota</taxon>
        <taxon>Fungi</taxon>
        <taxon>Dikarya</taxon>
        <taxon>Basidiomycota</taxon>
        <taxon>Agaricomycotina</taxon>
        <taxon>Agaricomycetes</taxon>
        <taxon>Russulales</taxon>
        <taxon>Auriscalpiaceae</taxon>
        <taxon>Artomyces</taxon>
    </lineage>
</organism>
<protein>
    <submittedName>
        <fullName evidence="1">Winged helix DNA-binding domain-containing protein</fullName>
    </submittedName>
</protein>
<keyword evidence="1" id="KW-0238">DNA-binding</keyword>
<comment type="caution">
    <text evidence="1">The sequence shown here is derived from an EMBL/GenBank/DDBJ whole genome shotgun (WGS) entry which is preliminary data.</text>
</comment>
<keyword evidence="2" id="KW-1185">Reference proteome</keyword>
<feature type="non-terminal residue" evidence="1">
    <location>
        <position position="140"/>
    </location>
</feature>
<gene>
    <name evidence="1" type="ORF">BV25DRAFT_1810316</name>
</gene>
<evidence type="ECO:0000313" key="2">
    <source>
        <dbReference type="Proteomes" id="UP000814140"/>
    </source>
</evidence>